<evidence type="ECO:0000256" key="3">
    <source>
        <dbReference type="ARBA" id="ARBA00023125"/>
    </source>
</evidence>
<evidence type="ECO:0000259" key="5">
    <source>
        <dbReference type="PROSITE" id="PS50932"/>
    </source>
</evidence>
<dbReference type="CDD" id="cd01392">
    <property type="entry name" value="HTH_LacI"/>
    <property type="match status" value="1"/>
</dbReference>
<dbReference type="InterPro" id="IPR028082">
    <property type="entry name" value="Peripla_BP_I"/>
</dbReference>
<dbReference type="Gene3D" id="3.40.50.2300">
    <property type="match status" value="2"/>
</dbReference>
<dbReference type="RefSeq" id="WP_180281503.1">
    <property type="nucleotide sequence ID" value="NZ_JABFDB010000004.1"/>
</dbReference>
<evidence type="ECO:0000256" key="4">
    <source>
        <dbReference type="ARBA" id="ARBA00023163"/>
    </source>
</evidence>
<dbReference type="CDD" id="cd06289">
    <property type="entry name" value="PBP1_MalI-like"/>
    <property type="match status" value="1"/>
</dbReference>
<dbReference type="SMART" id="SM00354">
    <property type="entry name" value="HTH_LACI"/>
    <property type="match status" value="1"/>
</dbReference>
<evidence type="ECO:0000256" key="1">
    <source>
        <dbReference type="ARBA" id="ARBA00022491"/>
    </source>
</evidence>
<dbReference type="GO" id="GO:0003677">
    <property type="term" value="F:DNA binding"/>
    <property type="evidence" value="ECO:0007669"/>
    <property type="project" value="UniProtKB-KW"/>
</dbReference>
<dbReference type="PANTHER" id="PTHR30146">
    <property type="entry name" value="LACI-RELATED TRANSCRIPTIONAL REPRESSOR"/>
    <property type="match status" value="1"/>
</dbReference>
<dbReference type="SUPFAM" id="SSF53822">
    <property type="entry name" value="Periplasmic binding protein-like I"/>
    <property type="match status" value="1"/>
</dbReference>
<reference evidence="6 7" key="1">
    <citation type="submission" date="2020-05" db="EMBL/GenBank/DDBJ databases">
        <title>Azospirillum oleiclasticum sp. nov, a nitrogen-fixing and heavy crude oil-emulsifying bacterium isolated from the crude oil of Yumen Oilfield.</title>
        <authorList>
            <person name="Wu D."/>
            <person name="Cai M."/>
            <person name="Zhang X."/>
        </authorList>
    </citation>
    <scope>NUCLEOTIDE SEQUENCE [LARGE SCALE GENOMIC DNA]</scope>
    <source>
        <strain evidence="6 7">ROY-1-1-2</strain>
    </source>
</reference>
<keyword evidence="4" id="KW-0804">Transcription</keyword>
<comment type="caution">
    <text evidence="6">The sequence shown here is derived from an EMBL/GenBank/DDBJ whole genome shotgun (WGS) entry which is preliminary data.</text>
</comment>
<dbReference type="Pfam" id="PF00356">
    <property type="entry name" value="LacI"/>
    <property type="match status" value="1"/>
</dbReference>
<keyword evidence="2" id="KW-0805">Transcription regulation</keyword>
<dbReference type="InterPro" id="IPR001761">
    <property type="entry name" value="Peripla_BP/Lac1_sug-bd_dom"/>
</dbReference>
<dbReference type="InterPro" id="IPR000843">
    <property type="entry name" value="HTH_LacI"/>
</dbReference>
<dbReference type="PANTHER" id="PTHR30146:SF148">
    <property type="entry name" value="HTH-TYPE TRANSCRIPTIONAL REPRESSOR PURR-RELATED"/>
    <property type="match status" value="1"/>
</dbReference>
<sequence length="354" mass="37607">MGEGAGDCGRGRVTLQDVAAHAGVSRSTVSLVLRESPLVAAETRERVTRSMAALGYVYNRGAATMRGGRTRTIGLLVCEITNPFFAELTAGVDQVMDAAGCATFLANTGESADKQDRVLQRMREHGVDGVILCPAAGTPASLVGRMRDWGLPCVQALRHLSARDGDYAGSDYRLGMELVTEHLVRLGHERIALVGGTLNHSAWADRRAGFAAALKRHGLRADIVLRIPLTRRAGMEAAAALLARSERPTAAIAFNDIVAIGLMLGLSDRGVQPGRDFAVAGFDDVPEAAMARPALTTVATQPFQIGGEAASLLLRRIADPHGAPERVIVPTRLIIRESCGAVPRRERGRAPRSA</sequence>
<feature type="domain" description="HTH lacI-type" evidence="5">
    <location>
        <begin position="13"/>
        <end position="67"/>
    </location>
</feature>
<dbReference type="PROSITE" id="PS50932">
    <property type="entry name" value="HTH_LACI_2"/>
    <property type="match status" value="1"/>
</dbReference>
<proteinExistence type="predicted"/>
<dbReference type="Proteomes" id="UP000584642">
    <property type="component" value="Unassembled WGS sequence"/>
</dbReference>
<protein>
    <submittedName>
        <fullName evidence="6">LacI family DNA-binding transcriptional regulator</fullName>
    </submittedName>
</protein>
<evidence type="ECO:0000313" key="6">
    <source>
        <dbReference type="EMBL" id="NYZ19734.1"/>
    </source>
</evidence>
<organism evidence="6 7">
    <name type="scientific">Azospirillum oleiclasticum</name>
    <dbReference type="NCBI Taxonomy" id="2735135"/>
    <lineage>
        <taxon>Bacteria</taxon>
        <taxon>Pseudomonadati</taxon>
        <taxon>Pseudomonadota</taxon>
        <taxon>Alphaproteobacteria</taxon>
        <taxon>Rhodospirillales</taxon>
        <taxon>Azospirillaceae</taxon>
        <taxon>Azospirillum</taxon>
    </lineage>
</organism>
<name>A0ABX2T6A8_9PROT</name>
<dbReference type="SUPFAM" id="SSF47413">
    <property type="entry name" value="lambda repressor-like DNA-binding domains"/>
    <property type="match status" value="1"/>
</dbReference>
<keyword evidence="1" id="KW-0678">Repressor</keyword>
<evidence type="ECO:0000256" key="2">
    <source>
        <dbReference type="ARBA" id="ARBA00023015"/>
    </source>
</evidence>
<accession>A0ABX2T6A8</accession>
<dbReference type="Gene3D" id="1.10.260.40">
    <property type="entry name" value="lambda repressor-like DNA-binding domains"/>
    <property type="match status" value="1"/>
</dbReference>
<dbReference type="Pfam" id="PF00532">
    <property type="entry name" value="Peripla_BP_1"/>
    <property type="match status" value="1"/>
</dbReference>
<dbReference type="EMBL" id="JABFDB010000004">
    <property type="protein sequence ID" value="NYZ19734.1"/>
    <property type="molecule type" value="Genomic_DNA"/>
</dbReference>
<dbReference type="InterPro" id="IPR010982">
    <property type="entry name" value="Lambda_DNA-bd_dom_sf"/>
</dbReference>
<keyword evidence="7" id="KW-1185">Reference proteome</keyword>
<evidence type="ECO:0000313" key="7">
    <source>
        <dbReference type="Proteomes" id="UP000584642"/>
    </source>
</evidence>
<dbReference type="PROSITE" id="PS00356">
    <property type="entry name" value="HTH_LACI_1"/>
    <property type="match status" value="1"/>
</dbReference>
<gene>
    <name evidence="6" type="ORF">HND93_08425</name>
</gene>
<keyword evidence="3 6" id="KW-0238">DNA-binding</keyword>